<organism evidence="11 12">
    <name type="scientific">Streptococcus suis</name>
    <dbReference type="NCBI Taxonomy" id="1307"/>
    <lineage>
        <taxon>Bacteria</taxon>
        <taxon>Bacillati</taxon>
        <taxon>Bacillota</taxon>
        <taxon>Bacilli</taxon>
        <taxon>Lactobacillales</taxon>
        <taxon>Streptococcaceae</taxon>
        <taxon>Streptococcus</taxon>
    </lineage>
</organism>
<dbReference type="RefSeq" id="WP_024410125.1">
    <property type="nucleotide sequence ID" value="NZ_CEJO01000055.1"/>
</dbReference>
<evidence type="ECO:0000256" key="8">
    <source>
        <dbReference type="ARBA" id="ARBA00022842"/>
    </source>
</evidence>
<name>A0A0Z8MW75_STRSU</name>
<comment type="catalytic activity">
    <reaction evidence="9">
        <text>(6S)-5,6,7,8-tetrahydrofolyl-(gamma-L-Glu)(n) + L-glutamate + ATP = (6S)-5,6,7,8-tetrahydrofolyl-(gamma-L-Glu)(n+1) + ADP + phosphate + H(+)</text>
        <dbReference type="Rhea" id="RHEA:10580"/>
        <dbReference type="Rhea" id="RHEA-COMP:14738"/>
        <dbReference type="Rhea" id="RHEA-COMP:14740"/>
        <dbReference type="ChEBI" id="CHEBI:15378"/>
        <dbReference type="ChEBI" id="CHEBI:29985"/>
        <dbReference type="ChEBI" id="CHEBI:30616"/>
        <dbReference type="ChEBI" id="CHEBI:43474"/>
        <dbReference type="ChEBI" id="CHEBI:141005"/>
        <dbReference type="ChEBI" id="CHEBI:456216"/>
        <dbReference type="EC" id="6.3.2.17"/>
    </reaction>
</comment>
<reference evidence="11 12" key="1">
    <citation type="submission" date="2016-02" db="EMBL/GenBank/DDBJ databases">
        <authorList>
            <consortium name="Pathogen Informatics"/>
        </authorList>
    </citation>
    <scope>NUCLEOTIDE SEQUENCE [LARGE SCALE GENOMIC DNA]</scope>
    <source>
        <strain evidence="11 12">LSS8</strain>
    </source>
</reference>
<feature type="domain" description="Mur ligase central" evidence="10">
    <location>
        <begin position="40"/>
        <end position="254"/>
    </location>
</feature>
<dbReference type="GO" id="GO:0008841">
    <property type="term" value="F:dihydrofolate synthase activity"/>
    <property type="evidence" value="ECO:0007669"/>
    <property type="project" value="TreeGrafter"/>
</dbReference>
<evidence type="ECO:0000256" key="7">
    <source>
        <dbReference type="ARBA" id="ARBA00022840"/>
    </source>
</evidence>
<dbReference type="Proteomes" id="UP000072933">
    <property type="component" value="Unassembled WGS sequence"/>
</dbReference>
<dbReference type="Pfam" id="PF08245">
    <property type="entry name" value="Mur_ligase_M"/>
    <property type="match status" value="1"/>
</dbReference>
<evidence type="ECO:0000256" key="5">
    <source>
        <dbReference type="ARBA" id="ARBA00022723"/>
    </source>
</evidence>
<proteinExistence type="inferred from homology"/>
<dbReference type="UniPathway" id="UPA00219"/>
<evidence type="ECO:0000256" key="6">
    <source>
        <dbReference type="ARBA" id="ARBA00022741"/>
    </source>
</evidence>
<keyword evidence="6" id="KW-0547">Nucleotide-binding</keyword>
<dbReference type="SUPFAM" id="SSF53244">
    <property type="entry name" value="MurD-like peptide ligases, peptide-binding domain"/>
    <property type="match status" value="1"/>
</dbReference>
<evidence type="ECO:0000256" key="4">
    <source>
        <dbReference type="ARBA" id="ARBA00022598"/>
    </source>
</evidence>
<evidence type="ECO:0000256" key="3">
    <source>
        <dbReference type="ARBA" id="ARBA00013025"/>
    </source>
</evidence>
<dbReference type="SUPFAM" id="SSF53623">
    <property type="entry name" value="MurD-like peptide ligases, catalytic domain"/>
    <property type="match status" value="1"/>
</dbReference>
<evidence type="ECO:0000256" key="2">
    <source>
        <dbReference type="ARBA" id="ARBA00008276"/>
    </source>
</evidence>
<dbReference type="PIRSF" id="PIRSF001563">
    <property type="entry name" value="Folylpolyglu_synth"/>
    <property type="match status" value="1"/>
</dbReference>
<dbReference type="InterPro" id="IPR001645">
    <property type="entry name" value="Folylpolyglutamate_synth"/>
</dbReference>
<dbReference type="GO" id="GO:0005524">
    <property type="term" value="F:ATP binding"/>
    <property type="evidence" value="ECO:0007669"/>
    <property type="project" value="UniProtKB-KW"/>
</dbReference>
<dbReference type="NCBIfam" id="TIGR01499">
    <property type="entry name" value="folC"/>
    <property type="match status" value="1"/>
</dbReference>
<dbReference type="EMBL" id="FIID01000027">
    <property type="protein sequence ID" value="CYW16230.1"/>
    <property type="molecule type" value="Genomic_DNA"/>
</dbReference>
<dbReference type="FunFam" id="3.40.1190.10:FF:000011">
    <property type="entry name" value="Folylpolyglutamate synthase/dihydrofolate synthase"/>
    <property type="match status" value="1"/>
</dbReference>
<comment type="similarity">
    <text evidence="2">Belongs to the folylpolyglutamate synthase family.</text>
</comment>
<dbReference type="GO" id="GO:0004326">
    <property type="term" value="F:tetrahydrofolylpolyglutamate synthase activity"/>
    <property type="evidence" value="ECO:0007669"/>
    <property type="project" value="UniProtKB-EC"/>
</dbReference>
<dbReference type="InterPro" id="IPR013221">
    <property type="entry name" value="Mur_ligase_cen"/>
</dbReference>
<evidence type="ECO:0000256" key="9">
    <source>
        <dbReference type="ARBA" id="ARBA00047493"/>
    </source>
</evidence>
<comment type="cofactor">
    <cofactor evidence="1">
        <name>Mg(2+)</name>
        <dbReference type="ChEBI" id="CHEBI:18420"/>
    </cofactor>
</comment>
<keyword evidence="5" id="KW-0479">Metal-binding</keyword>
<evidence type="ECO:0000256" key="1">
    <source>
        <dbReference type="ARBA" id="ARBA00001946"/>
    </source>
</evidence>
<dbReference type="GO" id="GO:0009252">
    <property type="term" value="P:peptidoglycan biosynthetic process"/>
    <property type="evidence" value="ECO:0007669"/>
    <property type="project" value="UniProtKB-UniPathway"/>
</dbReference>
<dbReference type="InterPro" id="IPR036615">
    <property type="entry name" value="Mur_ligase_C_dom_sf"/>
</dbReference>
<dbReference type="GO" id="GO:0046872">
    <property type="term" value="F:metal ion binding"/>
    <property type="evidence" value="ECO:0007669"/>
    <property type="project" value="UniProtKB-KW"/>
</dbReference>
<dbReference type="Gene3D" id="3.40.1190.10">
    <property type="entry name" value="Mur-like, catalytic domain"/>
    <property type="match status" value="1"/>
</dbReference>
<keyword evidence="4 11" id="KW-0436">Ligase</keyword>
<evidence type="ECO:0000313" key="11">
    <source>
        <dbReference type="EMBL" id="CYW16230.1"/>
    </source>
</evidence>
<dbReference type="InterPro" id="IPR018109">
    <property type="entry name" value="Folylpolyglutamate_synth_CS"/>
</dbReference>
<protein>
    <recommendedName>
        <fullName evidence="3">tetrahydrofolate synthase</fullName>
        <ecNumber evidence="3">6.3.2.17</ecNumber>
    </recommendedName>
</protein>
<sequence length="406" mass="46072">MLENWLNTKQGQVFHYKTEKIEYALELLGNPQFTVPVIHVAGTNGKGSTIAFMRQLFQTHGLRVGSFVSPHMVSVHDRICINSQPISDHDFQHYLQKVYDLEQEVATRYEPLRYFEVMVLIMFLYFEAQQSDVALVEVGIGGLLDTTNVVAPALSVITSIGMDHQDLLGSTLREIAEQKAGIIKENVPVVLGPLSPETTVICRHIAQDKQASVHQFGQEFTYKAGQFSDPDIDLSELVLGLAGHHQEENAAVALQTFLLYMTNIQKDIQPQLIQQALAQTSWPGRLELVAQEPKIYLDGAHNVPAIERLIEFIQVQEEPVTILFSALRRKDFQEMLELLEEKLPHTPLVLTSFAYDSALSEENRQGRDYVENYQQFIEDWQSSKQGILIVTGSLYFISEVRRIFKK</sequence>
<keyword evidence="8" id="KW-0460">Magnesium</keyword>
<dbReference type="Gene3D" id="3.90.190.20">
    <property type="entry name" value="Mur ligase, C-terminal domain"/>
    <property type="match status" value="1"/>
</dbReference>
<keyword evidence="7" id="KW-0067">ATP-binding</keyword>
<dbReference type="PANTHER" id="PTHR11136:SF0">
    <property type="entry name" value="DIHYDROFOLATE SYNTHETASE-RELATED"/>
    <property type="match status" value="1"/>
</dbReference>
<dbReference type="PROSITE" id="PS01012">
    <property type="entry name" value="FOLYLPOLYGLU_SYNT_2"/>
    <property type="match status" value="1"/>
</dbReference>
<dbReference type="EC" id="6.3.2.17" evidence="3"/>
<accession>A0A0Z8MW75</accession>
<dbReference type="GO" id="GO:0005737">
    <property type="term" value="C:cytoplasm"/>
    <property type="evidence" value="ECO:0007669"/>
    <property type="project" value="TreeGrafter"/>
</dbReference>
<dbReference type="InterPro" id="IPR036565">
    <property type="entry name" value="Mur-like_cat_sf"/>
</dbReference>
<evidence type="ECO:0000313" key="12">
    <source>
        <dbReference type="Proteomes" id="UP000072933"/>
    </source>
</evidence>
<evidence type="ECO:0000259" key="10">
    <source>
        <dbReference type="Pfam" id="PF08245"/>
    </source>
</evidence>
<dbReference type="AlphaFoldDB" id="A0A0Z8MW75"/>
<gene>
    <name evidence="11" type="primary">fgs_2</name>
    <name evidence="11" type="ORF">ERS132370_01934</name>
</gene>
<dbReference type="PANTHER" id="PTHR11136">
    <property type="entry name" value="FOLYLPOLYGLUTAMATE SYNTHASE-RELATED"/>
    <property type="match status" value="1"/>
</dbReference>